<gene>
    <name evidence="2" type="ORF">BTO08_15155</name>
</gene>
<dbReference type="EMBL" id="MSCJ01000003">
    <property type="protein sequence ID" value="PQJ61635.1"/>
    <property type="molecule type" value="Genomic_DNA"/>
</dbReference>
<dbReference type="Gene3D" id="2.60.40.1890">
    <property type="entry name" value="PCu(A)C copper chaperone"/>
    <property type="match status" value="1"/>
</dbReference>
<evidence type="ECO:0008006" key="4">
    <source>
        <dbReference type="Google" id="ProtNLM"/>
    </source>
</evidence>
<dbReference type="PANTHER" id="PTHR36302">
    <property type="entry name" value="BLR7088 PROTEIN"/>
    <property type="match status" value="1"/>
</dbReference>
<keyword evidence="1" id="KW-0732">Signal</keyword>
<feature type="signal peptide" evidence="1">
    <location>
        <begin position="1"/>
        <end position="23"/>
    </location>
</feature>
<organism evidence="2 3">
    <name type="scientific">Photobacterium angustum</name>
    <dbReference type="NCBI Taxonomy" id="661"/>
    <lineage>
        <taxon>Bacteria</taxon>
        <taxon>Pseudomonadati</taxon>
        <taxon>Pseudomonadota</taxon>
        <taxon>Gammaproteobacteria</taxon>
        <taxon>Vibrionales</taxon>
        <taxon>Vibrionaceae</taxon>
        <taxon>Photobacterium</taxon>
    </lineage>
</organism>
<dbReference type="Proteomes" id="UP000238730">
    <property type="component" value="Unassembled WGS sequence"/>
</dbReference>
<dbReference type="Pfam" id="PF04314">
    <property type="entry name" value="PCuAC"/>
    <property type="match status" value="1"/>
</dbReference>
<dbReference type="InterPro" id="IPR058248">
    <property type="entry name" value="Lxx211020-like"/>
</dbReference>
<feature type="chain" id="PRO_5015399017" description="Copper chaperone PCu(A)C" evidence="1">
    <location>
        <begin position="24"/>
        <end position="169"/>
    </location>
</feature>
<comment type="caution">
    <text evidence="2">The sequence shown here is derived from an EMBL/GenBank/DDBJ whole genome shotgun (WGS) entry which is preliminary data.</text>
</comment>
<proteinExistence type="predicted"/>
<name>A0A2S7VI54_PHOAN</name>
<accession>A0A2S7VI54</accession>
<sequence length="169" mass="18485">MKKSLINTTLFVISALFASATIAANNKQAEIEVNSAWSKVVPESSSVAAAFLIIDNHSAKDDQLIAASSPIAGKTELHTHLHQDGMMKMRQVESIDVKAGGITQLKPGSFHIMFFNLKQTPELGKSFPLTLQFKHAGKMTVKVNVEPATFMSDGMNNKKNKSKEMAHHH</sequence>
<evidence type="ECO:0000256" key="1">
    <source>
        <dbReference type="SAM" id="SignalP"/>
    </source>
</evidence>
<dbReference type="AlphaFoldDB" id="A0A2S7VI54"/>
<dbReference type="RefSeq" id="WP_105061527.1">
    <property type="nucleotide sequence ID" value="NZ_MSCJ01000003.1"/>
</dbReference>
<evidence type="ECO:0000313" key="2">
    <source>
        <dbReference type="EMBL" id="PQJ61635.1"/>
    </source>
</evidence>
<evidence type="ECO:0000313" key="3">
    <source>
        <dbReference type="Proteomes" id="UP000238730"/>
    </source>
</evidence>
<dbReference type="OrthoDB" id="9796962at2"/>
<reference evidence="2 3" key="1">
    <citation type="submission" date="2016-12" db="EMBL/GenBank/DDBJ databases">
        <title>Diversity of luminous bacteria.</title>
        <authorList>
            <person name="Yoshizawa S."/>
            <person name="Kogure K."/>
        </authorList>
    </citation>
    <scope>NUCLEOTIDE SEQUENCE [LARGE SCALE GENOMIC DNA]</scope>
    <source>
        <strain evidence="2 3">LC1-200</strain>
    </source>
</reference>
<dbReference type="SUPFAM" id="SSF110087">
    <property type="entry name" value="DR1885-like metal-binding protein"/>
    <property type="match status" value="1"/>
</dbReference>
<dbReference type="InterPro" id="IPR007410">
    <property type="entry name" value="LpqE-like"/>
</dbReference>
<protein>
    <recommendedName>
        <fullName evidence="4">Copper chaperone PCu(A)C</fullName>
    </recommendedName>
</protein>
<dbReference type="InterPro" id="IPR036182">
    <property type="entry name" value="PCuAC_sf"/>
</dbReference>
<dbReference type="PANTHER" id="PTHR36302:SF1">
    <property type="entry name" value="COPPER CHAPERONE PCU(A)C"/>
    <property type="match status" value="1"/>
</dbReference>